<dbReference type="InterPro" id="IPR003959">
    <property type="entry name" value="ATPase_AAA_core"/>
</dbReference>
<dbReference type="RefSeq" id="WP_134114977.1">
    <property type="nucleotide sequence ID" value="NZ_SOEG01000003.1"/>
</dbReference>
<protein>
    <submittedName>
        <fullName evidence="5">Stage V sporulation protein K</fullName>
    </submittedName>
</protein>
<dbReference type="InterPro" id="IPR050773">
    <property type="entry name" value="CbxX/CfxQ_RuBisCO_ESX"/>
</dbReference>
<dbReference type="Pfam" id="PF00004">
    <property type="entry name" value="AAA"/>
    <property type="match status" value="1"/>
</dbReference>
<dbReference type="GO" id="GO:0016887">
    <property type="term" value="F:ATP hydrolysis activity"/>
    <property type="evidence" value="ECO:0007669"/>
    <property type="project" value="InterPro"/>
</dbReference>
<evidence type="ECO:0000256" key="3">
    <source>
        <dbReference type="ARBA" id="ARBA00022840"/>
    </source>
</evidence>
<dbReference type="InterPro" id="IPR003593">
    <property type="entry name" value="AAA+_ATPase"/>
</dbReference>
<name>A0A4R8H3F9_9FIRM</name>
<dbReference type="PANTHER" id="PTHR43392:SF2">
    <property type="entry name" value="AAA-TYPE ATPASE FAMILY PROTEIN _ ANKYRIN REPEAT FAMILY PROTEIN"/>
    <property type="match status" value="1"/>
</dbReference>
<proteinExistence type="inferred from homology"/>
<dbReference type="PANTHER" id="PTHR43392">
    <property type="entry name" value="AAA-TYPE ATPASE FAMILY PROTEIN / ANKYRIN REPEAT FAMILY PROTEIN"/>
    <property type="match status" value="1"/>
</dbReference>
<dbReference type="EMBL" id="SOEG01000003">
    <property type="protein sequence ID" value="TDX53290.1"/>
    <property type="molecule type" value="Genomic_DNA"/>
</dbReference>
<evidence type="ECO:0000313" key="6">
    <source>
        <dbReference type="Proteomes" id="UP000295832"/>
    </source>
</evidence>
<evidence type="ECO:0000256" key="1">
    <source>
        <dbReference type="ARBA" id="ARBA00010378"/>
    </source>
</evidence>
<feature type="domain" description="AAA+ ATPase" evidence="4">
    <location>
        <begin position="93"/>
        <end position="231"/>
    </location>
</feature>
<sequence>MPLNNSSKRREVLRRLEMGEISLIKAFELIKDDKSNTKDNPVSKEDNNLIDMIVAELDKMIGLNNIKKLVKQLRAFVTIQKERQRQKLKSDSLVMHMIFKGNPGTGKTTVARILAKLFKELGLLEKGHLKEVERADMVGEYIGHTAQKTRKLVQSALGGILFIDEAYSLARGGHRDFGKEAIDTLVKLMEDNRENLIVILAGYPQEMEYFLESNPGLNSRFPIKVNFEDYSLEELIEIAKLMVKEREYKLSQRAEAKFYNILSKVRKEAGPEEGNARTVRNLIERAIRNQAVRLVKQEKITKIDLMTINREDFNDA</sequence>
<dbReference type="AlphaFoldDB" id="A0A4R8H3F9"/>
<comment type="caution">
    <text evidence="5">The sequence shown here is derived from an EMBL/GenBank/DDBJ whole genome shotgun (WGS) entry which is preliminary data.</text>
</comment>
<dbReference type="Proteomes" id="UP000295832">
    <property type="component" value="Unassembled WGS sequence"/>
</dbReference>
<gene>
    <name evidence="5" type="ORF">C7959_103143</name>
</gene>
<dbReference type="PRINTS" id="PR00819">
    <property type="entry name" value="CBXCFQXSUPER"/>
</dbReference>
<accession>A0A4R8H3F9</accession>
<keyword evidence="6" id="KW-1185">Reference proteome</keyword>
<comment type="similarity">
    <text evidence="1">Belongs to the CbxX/CfxQ family.</text>
</comment>
<dbReference type="InterPro" id="IPR000641">
    <property type="entry name" value="CbxX/CfxQ"/>
</dbReference>
<keyword evidence="3" id="KW-0067">ATP-binding</keyword>
<dbReference type="InterPro" id="IPR027417">
    <property type="entry name" value="P-loop_NTPase"/>
</dbReference>
<dbReference type="Gene3D" id="3.40.50.300">
    <property type="entry name" value="P-loop containing nucleotide triphosphate hydrolases"/>
    <property type="match status" value="1"/>
</dbReference>
<dbReference type="SMART" id="SM00382">
    <property type="entry name" value="AAA"/>
    <property type="match status" value="1"/>
</dbReference>
<keyword evidence="2" id="KW-0547">Nucleotide-binding</keyword>
<dbReference type="FunFam" id="3.40.50.300:FF:000216">
    <property type="entry name" value="Type VII secretion ATPase EccA"/>
    <property type="match status" value="1"/>
</dbReference>
<dbReference type="SUPFAM" id="SSF52540">
    <property type="entry name" value="P-loop containing nucleoside triphosphate hydrolases"/>
    <property type="match status" value="1"/>
</dbReference>
<evidence type="ECO:0000313" key="5">
    <source>
        <dbReference type="EMBL" id="TDX53290.1"/>
    </source>
</evidence>
<dbReference type="InterPro" id="IPR041627">
    <property type="entry name" value="AAA_lid_6"/>
</dbReference>
<organism evidence="5 6">
    <name type="scientific">Orenia marismortui</name>
    <dbReference type="NCBI Taxonomy" id="46469"/>
    <lineage>
        <taxon>Bacteria</taxon>
        <taxon>Bacillati</taxon>
        <taxon>Bacillota</taxon>
        <taxon>Clostridia</taxon>
        <taxon>Halanaerobiales</taxon>
        <taxon>Halobacteroidaceae</taxon>
        <taxon>Orenia</taxon>
    </lineage>
</organism>
<dbReference type="STRING" id="926561.GCA_000379025_01808"/>
<dbReference type="Gene3D" id="1.10.8.60">
    <property type="match status" value="1"/>
</dbReference>
<dbReference type="Pfam" id="PF17866">
    <property type="entry name" value="AAA_lid_6"/>
    <property type="match status" value="1"/>
</dbReference>
<dbReference type="GO" id="GO:0005524">
    <property type="term" value="F:ATP binding"/>
    <property type="evidence" value="ECO:0007669"/>
    <property type="project" value="UniProtKB-KW"/>
</dbReference>
<evidence type="ECO:0000256" key="2">
    <source>
        <dbReference type="ARBA" id="ARBA00022741"/>
    </source>
</evidence>
<reference evidence="5 6" key="1">
    <citation type="submission" date="2019-03" db="EMBL/GenBank/DDBJ databases">
        <title>Subsurface microbial communities from deep shales in Ohio and West Virginia, USA.</title>
        <authorList>
            <person name="Wrighton K."/>
        </authorList>
    </citation>
    <scope>NUCLEOTIDE SEQUENCE [LARGE SCALE GENOMIC DNA]</scope>
    <source>
        <strain evidence="5 6">MSL 6dP</strain>
    </source>
</reference>
<evidence type="ECO:0000259" key="4">
    <source>
        <dbReference type="SMART" id="SM00382"/>
    </source>
</evidence>